<evidence type="ECO:0000256" key="1">
    <source>
        <dbReference type="ARBA" id="ARBA00004370"/>
    </source>
</evidence>
<dbReference type="GO" id="GO:0000422">
    <property type="term" value="P:autophagy of mitochondrion"/>
    <property type="evidence" value="ECO:0007669"/>
    <property type="project" value="TreeGrafter"/>
</dbReference>
<dbReference type="OrthoDB" id="163794at2759"/>
<evidence type="ECO:0008006" key="9">
    <source>
        <dbReference type="Google" id="ProtNLM"/>
    </source>
</evidence>
<dbReference type="Pfam" id="PF04930">
    <property type="entry name" value="FUN14"/>
    <property type="match status" value="1"/>
</dbReference>
<keyword evidence="8" id="KW-1185">Reference proteome</keyword>
<keyword evidence="3" id="KW-0812">Transmembrane</keyword>
<evidence type="ECO:0000256" key="5">
    <source>
        <dbReference type="ARBA" id="ARBA00023136"/>
    </source>
</evidence>
<evidence type="ECO:0000313" key="8">
    <source>
        <dbReference type="Proteomes" id="UP000794436"/>
    </source>
</evidence>
<accession>A0A8K1CFR3</accession>
<evidence type="ECO:0000256" key="4">
    <source>
        <dbReference type="ARBA" id="ARBA00022989"/>
    </source>
</evidence>
<organism evidence="7 8">
    <name type="scientific">Pythium oligandrum</name>
    <name type="common">Mycoparasitic fungus</name>
    <dbReference type="NCBI Taxonomy" id="41045"/>
    <lineage>
        <taxon>Eukaryota</taxon>
        <taxon>Sar</taxon>
        <taxon>Stramenopiles</taxon>
        <taxon>Oomycota</taxon>
        <taxon>Peronosporomycetes</taxon>
        <taxon>Pythiales</taxon>
        <taxon>Pythiaceae</taxon>
        <taxon>Pythium</taxon>
    </lineage>
</organism>
<dbReference type="PANTHER" id="PTHR21346:SF0">
    <property type="entry name" value="RE45833P"/>
    <property type="match status" value="1"/>
</dbReference>
<proteinExistence type="inferred from homology"/>
<evidence type="ECO:0000256" key="2">
    <source>
        <dbReference type="ARBA" id="ARBA00009160"/>
    </source>
</evidence>
<name>A0A8K1CFR3_PYTOL</name>
<dbReference type="GO" id="GO:0005741">
    <property type="term" value="C:mitochondrial outer membrane"/>
    <property type="evidence" value="ECO:0007669"/>
    <property type="project" value="TreeGrafter"/>
</dbReference>
<dbReference type="AlphaFoldDB" id="A0A8K1CFR3"/>
<gene>
    <name evidence="7" type="ORF">Poli38472_012538</name>
</gene>
<comment type="caution">
    <text evidence="7">The sequence shown here is derived from an EMBL/GenBank/DDBJ whole genome shotgun (WGS) entry which is preliminary data.</text>
</comment>
<keyword evidence="5" id="KW-0472">Membrane</keyword>
<comment type="similarity">
    <text evidence="2">Belongs to the FUN14 family.</text>
</comment>
<evidence type="ECO:0000256" key="3">
    <source>
        <dbReference type="ARBA" id="ARBA00022692"/>
    </source>
</evidence>
<dbReference type="PANTHER" id="PTHR21346">
    <property type="entry name" value="FUN14 DOMAIN CONTAINING"/>
    <property type="match status" value="1"/>
</dbReference>
<comment type="subcellular location">
    <subcellularLocation>
        <location evidence="1">Membrane</location>
    </subcellularLocation>
</comment>
<dbReference type="InterPro" id="IPR007014">
    <property type="entry name" value="FUN14"/>
</dbReference>
<protein>
    <recommendedName>
        <fullName evidence="9">EF-hand domain-containing protein</fullName>
    </recommendedName>
</protein>
<feature type="region of interest" description="Disordered" evidence="6">
    <location>
        <begin position="1"/>
        <end position="24"/>
    </location>
</feature>
<dbReference type="Proteomes" id="UP000794436">
    <property type="component" value="Unassembled WGS sequence"/>
</dbReference>
<dbReference type="EMBL" id="SPLM01000076">
    <property type="protein sequence ID" value="TMW61347.1"/>
    <property type="molecule type" value="Genomic_DNA"/>
</dbReference>
<keyword evidence="4" id="KW-1133">Transmembrane helix</keyword>
<sequence>MLARQVLRSASRVGAKTSTQQPLRRFSRSYEPLVRRSERIPLSTARGVRESEAVPILQAITIDRFGRQHRFEYQYRQHQNDNRENAKLLAKWTTALLATGACAVSALSDDSHARAAGSSGEKSSDEEDILEQLQKKVRAFIDENLSELQKLVPGGMGDIQKQTDDFLGSGKGGQISWGFMMGICSGFALKKVSKVGAVALGSIFILFQCASYSGYIDVNHKKLERDVLNVLDINKDGEFNAKDIDEVYKRVMKVLEYSLPAGSGFAVGFLVGFRSG</sequence>
<reference evidence="7" key="1">
    <citation type="submission" date="2019-03" db="EMBL/GenBank/DDBJ databases">
        <title>Long read genome sequence of the mycoparasitic Pythium oligandrum ATCC 38472 isolated from sugarbeet rhizosphere.</title>
        <authorList>
            <person name="Gaulin E."/>
        </authorList>
    </citation>
    <scope>NUCLEOTIDE SEQUENCE</scope>
    <source>
        <strain evidence="7">ATCC 38472_TT</strain>
    </source>
</reference>
<evidence type="ECO:0000256" key="6">
    <source>
        <dbReference type="SAM" id="MobiDB-lite"/>
    </source>
</evidence>
<evidence type="ECO:0000313" key="7">
    <source>
        <dbReference type="EMBL" id="TMW61347.1"/>
    </source>
</evidence>